<dbReference type="InterPro" id="IPR017871">
    <property type="entry name" value="ABC_transporter-like_CS"/>
</dbReference>
<dbReference type="OrthoDB" id="9802264at2"/>
<dbReference type="InterPro" id="IPR008995">
    <property type="entry name" value="Mo/tungstate-bd_C_term_dom"/>
</dbReference>
<feature type="domain" description="ABC transporter" evidence="11">
    <location>
        <begin position="1"/>
        <end position="231"/>
    </location>
</feature>
<keyword evidence="8" id="KW-1278">Translocase</keyword>
<dbReference type="Proteomes" id="UP000320593">
    <property type="component" value="Unassembled WGS sequence"/>
</dbReference>
<dbReference type="InterPro" id="IPR003593">
    <property type="entry name" value="AAA+_ATPase"/>
</dbReference>
<gene>
    <name evidence="13" type="ORF">JM93_03422</name>
</gene>
<keyword evidence="4 10" id="KW-0500">Molybdenum</keyword>
<dbReference type="GO" id="GO:0005524">
    <property type="term" value="F:ATP binding"/>
    <property type="evidence" value="ECO:0007669"/>
    <property type="project" value="UniProtKB-KW"/>
</dbReference>
<dbReference type="EMBL" id="VLLF01000008">
    <property type="protein sequence ID" value="TWI82907.1"/>
    <property type="molecule type" value="Genomic_DNA"/>
</dbReference>
<dbReference type="InterPro" id="IPR004606">
    <property type="entry name" value="Mop_domain"/>
</dbReference>
<keyword evidence="14" id="KW-1185">Reference proteome</keyword>
<dbReference type="InterPro" id="IPR050334">
    <property type="entry name" value="Molybdenum_import_ModC"/>
</dbReference>
<dbReference type="GO" id="GO:0016887">
    <property type="term" value="F:ATP hydrolysis activity"/>
    <property type="evidence" value="ECO:0007669"/>
    <property type="project" value="InterPro"/>
</dbReference>
<evidence type="ECO:0000313" key="14">
    <source>
        <dbReference type="Proteomes" id="UP000320593"/>
    </source>
</evidence>
<evidence type="ECO:0000313" key="13">
    <source>
        <dbReference type="EMBL" id="TWI82907.1"/>
    </source>
</evidence>
<keyword evidence="2" id="KW-0813">Transport</keyword>
<dbReference type="NCBIfam" id="TIGR02142">
    <property type="entry name" value="modC_ABC"/>
    <property type="match status" value="1"/>
</dbReference>
<dbReference type="PROSITE" id="PS51866">
    <property type="entry name" value="MOP"/>
    <property type="match status" value="1"/>
</dbReference>
<dbReference type="InterPro" id="IPR011868">
    <property type="entry name" value="ModC_ABC_ATP-bd"/>
</dbReference>
<dbReference type="InterPro" id="IPR003439">
    <property type="entry name" value="ABC_transporter-like_ATP-bd"/>
</dbReference>
<dbReference type="Pfam" id="PF03459">
    <property type="entry name" value="TOBE"/>
    <property type="match status" value="1"/>
</dbReference>
<evidence type="ECO:0000256" key="10">
    <source>
        <dbReference type="PROSITE-ProRule" id="PRU01213"/>
    </source>
</evidence>
<dbReference type="PROSITE" id="PS50893">
    <property type="entry name" value="ABC_TRANSPORTER_2"/>
    <property type="match status" value="1"/>
</dbReference>
<keyword evidence="7 13" id="KW-0067">ATP-binding</keyword>
<protein>
    <submittedName>
        <fullName evidence="13">Molybdate transport system ATP-binding protein</fullName>
    </submittedName>
</protein>
<dbReference type="GO" id="GO:0016020">
    <property type="term" value="C:membrane"/>
    <property type="evidence" value="ECO:0007669"/>
    <property type="project" value="InterPro"/>
</dbReference>
<keyword evidence="3" id="KW-1003">Cell membrane</keyword>
<evidence type="ECO:0000256" key="6">
    <source>
        <dbReference type="ARBA" id="ARBA00022741"/>
    </source>
</evidence>
<dbReference type="Gene3D" id="3.40.50.300">
    <property type="entry name" value="P-loop containing nucleotide triphosphate hydrolases"/>
    <property type="match status" value="1"/>
</dbReference>
<evidence type="ECO:0000256" key="4">
    <source>
        <dbReference type="ARBA" id="ARBA00022505"/>
    </source>
</evidence>
<evidence type="ECO:0000256" key="2">
    <source>
        <dbReference type="ARBA" id="ARBA00022448"/>
    </source>
</evidence>
<dbReference type="GO" id="GO:0015098">
    <property type="term" value="F:molybdate ion transmembrane transporter activity"/>
    <property type="evidence" value="ECO:0007669"/>
    <property type="project" value="InterPro"/>
</dbReference>
<feature type="domain" description="Mop" evidence="12">
    <location>
        <begin position="291"/>
        <end position="357"/>
    </location>
</feature>
<comment type="similarity">
    <text evidence="1">Belongs to the ABC transporter superfamily.</text>
</comment>
<evidence type="ECO:0000256" key="7">
    <source>
        <dbReference type="ARBA" id="ARBA00022840"/>
    </source>
</evidence>
<dbReference type="RefSeq" id="WP_145345701.1">
    <property type="nucleotide sequence ID" value="NZ_SMLY01000080.1"/>
</dbReference>
<evidence type="ECO:0000256" key="5">
    <source>
        <dbReference type="ARBA" id="ARBA00022519"/>
    </source>
</evidence>
<dbReference type="InterPro" id="IPR027417">
    <property type="entry name" value="P-loop_NTPase"/>
</dbReference>
<sequence length="368" mass="39094">MLEVEVKGSVGGFHIDAAFASEAGVTALFGQSGAGKSTITNMIAGLVTPASGRIVVDGQILFDSASSLNLPARDRRIGHVFQDARLFPHLSVRNNLTFAHWAGRRHPKRPLAEVVELLGISHLLDRKPGGLSGGEKQRVAIGRALLSDPRLLLMDEPLASLDQARKSDILPYLDRVGEDAGIPIVYVSHALEEVARLSQTLVIVSQGSVLAFGPVADMLARTDLGRATGRHEASALLSGKVVAIDKHWGLASIDMGGQIIQVPALDTAIGEDIRLRIRARDVAIALGRPEGLSIRNALHGTIKSITDETGPYTEILSAVDGQLLRARLTRASAADLGLVPGKAVTLLIKSVAIDRRQRTPAPRKSAQG</sequence>
<dbReference type="PANTHER" id="PTHR43514:SF4">
    <property type="entry name" value="ABC TRANSPORTER I FAMILY MEMBER 10"/>
    <property type="match status" value="1"/>
</dbReference>
<organism evidence="13 14">
    <name type="scientific">Roseibium hamelinense</name>
    <dbReference type="NCBI Taxonomy" id="150831"/>
    <lineage>
        <taxon>Bacteria</taxon>
        <taxon>Pseudomonadati</taxon>
        <taxon>Pseudomonadota</taxon>
        <taxon>Alphaproteobacteria</taxon>
        <taxon>Hyphomicrobiales</taxon>
        <taxon>Stappiaceae</taxon>
        <taxon>Roseibium</taxon>
    </lineage>
</organism>
<dbReference type="Pfam" id="PF00005">
    <property type="entry name" value="ABC_tran"/>
    <property type="match status" value="1"/>
</dbReference>
<evidence type="ECO:0000259" key="12">
    <source>
        <dbReference type="PROSITE" id="PS51866"/>
    </source>
</evidence>
<keyword evidence="5" id="KW-0997">Cell inner membrane</keyword>
<dbReference type="PROSITE" id="PS00211">
    <property type="entry name" value="ABC_TRANSPORTER_1"/>
    <property type="match status" value="1"/>
</dbReference>
<evidence type="ECO:0000256" key="8">
    <source>
        <dbReference type="ARBA" id="ARBA00022967"/>
    </source>
</evidence>
<keyword evidence="9" id="KW-0472">Membrane</keyword>
<evidence type="ECO:0000256" key="1">
    <source>
        <dbReference type="ARBA" id="ARBA00005417"/>
    </source>
</evidence>
<accession>A0A562SNI6</accession>
<reference evidence="13 14" key="1">
    <citation type="submission" date="2019-07" db="EMBL/GenBank/DDBJ databases">
        <title>Genomic Encyclopedia of Archaeal and Bacterial Type Strains, Phase II (KMG-II): from individual species to whole genera.</title>
        <authorList>
            <person name="Goeker M."/>
        </authorList>
    </citation>
    <scope>NUCLEOTIDE SEQUENCE [LARGE SCALE GENOMIC DNA]</scope>
    <source>
        <strain evidence="13 14">ATCC BAA-252</strain>
    </source>
</reference>
<name>A0A562SNI6_9HYPH</name>
<dbReference type="SUPFAM" id="SSF52540">
    <property type="entry name" value="P-loop containing nucleoside triphosphate hydrolases"/>
    <property type="match status" value="1"/>
</dbReference>
<comment type="caution">
    <text evidence="13">The sequence shown here is derived from an EMBL/GenBank/DDBJ whole genome shotgun (WGS) entry which is preliminary data.</text>
</comment>
<dbReference type="SMART" id="SM00382">
    <property type="entry name" value="AAA"/>
    <property type="match status" value="1"/>
</dbReference>
<dbReference type="Gene3D" id="2.40.50.100">
    <property type="match status" value="1"/>
</dbReference>
<dbReference type="AlphaFoldDB" id="A0A562SNI6"/>
<evidence type="ECO:0000256" key="9">
    <source>
        <dbReference type="ARBA" id="ARBA00023136"/>
    </source>
</evidence>
<dbReference type="SUPFAM" id="SSF50331">
    <property type="entry name" value="MOP-like"/>
    <property type="match status" value="1"/>
</dbReference>
<evidence type="ECO:0000259" key="11">
    <source>
        <dbReference type="PROSITE" id="PS50893"/>
    </source>
</evidence>
<keyword evidence="6" id="KW-0547">Nucleotide-binding</keyword>
<proteinExistence type="inferred from homology"/>
<dbReference type="InterPro" id="IPR005116">
    <property type="entry name" value="Transp-assoc_OB_typ1"/>
</dbReference>
<dbReference type="PANTHER" id="PTHR43514">
    <property type="entry name" value="ABC TRANSPORTER I FAMILY MEMBER 10"/>
    <property type="match status" value="1"/>
</dbReference>
<evidence type="ECO:0000256" key="3">
    <source>
        <dbReference type="ARBA" id="ARBA00022475"/>
    </source>
</evidence>
<dbReference type="GO" id="GO:0140359">
    <property type="term" value="F:ABC-type transporter activity"/>
    <property type="evidence" value="ECO:0007669"/>
    <property type="project" value="InterPro"/>
</dbReference>